<reference evidence="1" key="1">
    <citation type="journal article" date="2015" name="Nature">
        <title>Complex archaea that bridge the gap between prokaryotes and eukaryotes.</title>
        <authorList>
            <person name="Spang A."/>
            <person name="Saw J.H."/>
            <person name="Jorgensen S.L."/>
            <person name="Zaremba-Niedzwiedzka K."/>
            <person name="Martijn J."/>
            <person name="Lind A.E."/>
            <person name="van Eijk R."/>
            <person name="Schleper C."/>
            <person name="Guy L."/>
            <person name="Ettema T.J."/>
        </authorList>
    </citation>
    <scope>NUCLEOTIDE SEQUENCE</scope>
</reference>
<evidence type="ECO:0000313" key="1">
    <source>
        <dbReference type="EMBL" id="KKN73067.1"/>
    </source>
</evidence>
<protein>
    <submittedName>
        <fullName evidence="1">Uncharacterized protein</fullName>
    </submittedName>
</protein>
<sequence>MAATVDIVQMIEVLALAGGDEWRNVKFTSSTTPTETVQGKPIIANSAVTLDLGDIAAGSGYLLYLEALVGNVYVLLGATAGTPVSTTAELYIKEGEGYIIPLNPNATAIPGIRLISDSATGQIKYILVGK</sequence>
<proteinExistence type="predicted"/>
<comment type="caution">
    <text evidence="1">The sequence shown here is derived from an EMBL/GenBank/DDBJ whole genome shotgun (WGS) entry which is preliminary data.</text>
</comment>
<organism evidence="1">
    <name type="scientific">marine sediment metagenome</name>
    <dbReference type="NCBI Taxonomy" id="412755"/>
    <lineage>
        <taxon>unclassified sequences</taxon>
        <taxon>metagenomes</taxon>
        <taxon>ecological metagenomes</taxon>
    </lineage>
</organism>
<accession>A0A0F9TDS2</accession>
<gene>
    <name evidence="1" type="ORF">LCGC14_0403760</name>
</gene>
<dbReference type="EMBL" id="LAZR01000350">
    <property type="protein sequence ID" value="KKN73067.1"/>
    <property type="molecule type" value="Genomic_DNA"/>
</dbReference>
<name>A0A0F9TDS2_9ZZZZ</name>
<dbReference type="AlphaFoldDB" id="A0A0F9TDS2"/>